<dbReference type="PANTHER" id="PTHR47944">
    <property type="entry name" value="CYTOCHROME P450 98A9"/>
    <property type="match status" value="1"/>
</dbReference>
<dbReference type="AlphaFoldDB" id="A0A199UTS0"/>
<keyword evidence="6 10" id="KW-0560">Oxidoreductase</keyword>
<evidence type="ECO:0000313" key="12">
    <source>
        <dbReference type="Proteomes" id="UP000092600"/>
    </source>
</evidence>
<keyword evidence="4 9" id="KW-0479">Metal-binding</keyword>
<keyword evidence="7 9" id="KW-0408">Iron</keyword>
<comment type="similarity">
    <text evidence="2 10">Belongs to the cytochrome P450 family.</text>
</comment>
<evidence type="ECO:0000256" key="8">
    <source>
        <dbReference type="ARBA" id="ARBA00023033"/>
    </source>
</evidence>
<accession>A0A199UTS0</accession>
<evidence type="ECO:0000256" key="3">
    <source>
        <dbReference type="ARBA" id="ARBA00022617"/>
    </source>
</evidence>
<dbReference type="STRING" id="4615.A0A199UTS0"/>
<dbReference type="GO" id="GO:0016705">
    <property type="term" value="F:oxidoreductase activity, acting on paired donors, with incorporation or reduction of molecular oxygen"/>
    <property type="evidence" value="ECO:0007669"/>
    <property type="project" value="InterPro"/>
</dbReference>
<dbReference type="PANTHER" id="PTHR47944:SF18">
    <property type="entry name" value="FLAVONOID 3'-MONOOXYGENASE"/>
    <property type="match status" value="1"/>
</dbReference>
<dbReference type="GO" id="GO:0005506">
    <property type="term" value="F:iron ion binding"/>
    <property type="evidence" value="ECO:0007669"/>
    <property type="project" value="InterPro"/>
</dbReference>
<dbReference type="Pfam" id="PF00067">
    <property type="entry name" value="p450"/>
    <property type="match status" value="2"/>
</dbReference>
<keyword evidence="3 9" id="KW-0349">Heme</keyword>
<gene>
    <name evidence="11" type="ORF">ACMD2_23672</name>
</gene>
<proteinExistence type="inferred from homology"/>
<dbReference type="PRINTS" id="PR00463">
    <property type="entry name" value="EP450I"/>
</dbReference>
<comment type="cofactor">
    <cofactor evidence="1 9">
        <name>heme</name>
        <dbReference type="ChEBI" id="CHEBI:30413"/>
    </cofactor>
</comment>
<dbReference type="EMBL" id="LSRQ01005077">
    <property type="protein sequence ID" value="OAY68164.1"/>
    <property type="molecule type" value="Genomic_DNA"/>
</dbReference>
<comment type="caution">
    <text evidence="11">The sequence shown here is derived from an EMBL/GenBank/DDBJ whole genome shotgun (WGS) entry which is preliminary data.</text>
</comment>
<evidence type="ECO:0000256" key="7">
    <source>
        <dbReference type="ARBA" id="ARBA00023004"/>
    </source>
</evidence>
<organism evidence="11 12">
    <name type="scientific">Ananas comosus</name>
    <name type="common">Pineapple</name>
    <name type="synonym">Ananas ananas</name>
    <dbReference type="NCBI Taxonomy" id="4615"/>
    <lineage>
        <taxon>Eukaryota</taxon>
        <taxon>Viridiplantae</taxon>
        <taxon>Streptophyta</taxon>
        <taxon>Embryophyta</taxon>
        <taxon>Tracheophyta</taxon>
        <taxon>Spermatophyta</taxon>
        <taxon>Magnoliopsida</taxon>
        <taxon>Liliopsida</taxon>
        <taxon>Poales</taxon>
        <taxon>Bromeliaceae</taxon>
        <taxon>Bromelioideae</taxon>
        <taxon>Ananas</taxon>
    </lineage>
</organism>
<evidence type="ECO:0000256" key="6">
    <source>
        <dbReference type="ARBA" id="ARBA00023002"/>
    </source>
</evidence>
<evidence type="ECO:0000256" key="1">
    <source>
        <dbReference type="ARBA" id="ARBA00001971"/>
    </source>
</evidence>
<dbReference type="GO" id="GO:0020037">
    <property type="term" value="F:heme binding"/>
    <property type="evidence" value="ECO:0007669"/>
    <property type="project" value="InterPro"/>
</dbReference>
<dbReference type="SUPFAM" id="SSF48264">
    <property type="entry name" value="Cytochrome P450"/>
    <property type="match status" value="1"/>
</dbReference>
<evidence type="ECO:0000256" key="4">
    <source>
        <dbReference type="ARBA" id="ARBA00022723"/>
    </source>
</evidence>
<sequence>MGFLIDPVLWSSTLLCLLLHLLLRRVLLLRRRGGLAPLPPGPYGVPVLGALPLIGAAPHSASRSARATADHRTSRWHLRRRRGSSRLPPALCEPPRRRQRPRHHYGFHNIGVRQYGPRWKLMRKLAACTCSRAALADWSHVRRDEARRMVGGMRERSAAGQAVVVPDAVVCALANMVGQITLSRRVFDSQGTASNAYKDMIVELLTGAGLFSVGDFVPAVAWMDLQDLFTAGTDTSSIIIEWALAEMLKAPAILGRAQSELDRVVGRDRRLEESDIPNLPYLQAVCKEALRLHPSTPLGLPHFTFEDCEVAGFRIPKNSRLLVNIWAIGRDASVWPDPLEFRPERFLHGDAAKIDPLGNYFELIPFGAGRRICAGKLAGMVFVHYFLGTLLHAFDWRLPDGEELINMDETFGLALPKAVPLKAMVSPRLSPPAYE</sequence>
<keyword evidence="8 10" id="KW-0503">Monooxygenase</keyword>
<evidence type="ECO:0000313" key="11">
    <source>
        <dbReference type="EMBL" id="OAY68164.1"/>
    </source>
</evidence>
<dbReference type="InterPro" id="IPR017972">
    <property type="entry name" value="Cyt_P450_CS"/>
</dbReference>
<name>A0A199UTS0_ANACO</name>
<dbReference type="PRINTS" id="PR00385">
    <property type="entry name" value="P450"/>
</dbReference>
<feature type="binding site" description="axial binding residue" evidence="9">
    <location>
        <position position="373"/>
    </location>
    <ligand>
        <name>heme</name>
        <dbReference type="ChEBI" id="CHEBI:30413"/>
    </ligand>
    <ligandPart>
        <name>Fe</name>
        <dbReference type="ChEBI" id="CHEBI:18248"/>
    </ligandPart>
</feature>
<evidence type="ECO:0000256" key="9">
    <source>
        <dbReference type="PIRSR" id="PIRSR602401-1"/>
    </source>
</evidence>
<dbReference type="GO" id="GO:0004497">
    <property type="term" value="F:monooxygenase activity"/>
    <property type="evidence" value="ECO:0007669"/>
    <property type="project" value="UniProtKB-KW"/>
</dbReference>
<evidence type="ECO:0000256" key="2">
    <source>
        <dbReference type="ARBA" id="ARBA00010617"/>
    </source>
</evidence>
<reference evidence="11 12" key="1">
    <citation type="journal article" date="2016" name="DNA Res.">
        <title>The draft genome of MD-2 pineapple using hybrid error correction of long reads.</title>
        <authorList>
            <person name="Redwan R.M."/>
            <person name="Saidin A."/>
            <person name="Kumar S.V."/>
        </authorList>
    </citation>
    <scope>NUCLEOTIDE SEQUENCE [LARGE SCALE GENOMIC DNA]</scope>
    <source>
        <strain evidence="12">cv. MD2</strain>
        <tissue evidence="11">Leaf</tissue>
    </source>
</reference>
<keyword evidence="5" id="KW-0521">NADP</keyword>
<dbReference type="Gene3D" id="1.10.630.10">
    <property type="entry name" value="Cytochrome P450"/>
    <property type="match status" value="2"/>
</dbReference>
<dbReference type="InterPro" id="IPR001128">
    <property type="entry name" value="Cyt_P450"/>
</dbReference>
<dbReference type="PROSITE" id="PS00086">
    <property type="entry name" value="CYTOCHROME_P450"/>
    <property type="match status" value="1"/>
</dbReference>
<dbReference type="InterPro" id="IPR036396">
    <property type="entry name" value="Cyt_P450_sf"/>
</dbReference>
<evidence type="ECO:0000256" key="5">
    <source>
        <dbReference type="ARBA" id="ARBA00022857"/>
    </source>
</evidence>
<evidence type="ECO:0000256" key="10">
    <source>
        <dbReference type="RuleBase" id="RU000461"/>
    </source>
</evidence>
<protein>
    <submittedName>
        <fullName evidence="11">Flavonoid 3',5'-hydroxylase</fullName>
    </submittedName>
</protein>
<dbReference type="FunFam" id="1.10.630.10:FF:000126">
    <property type="entry name" value="Predicted protein"/>
    <property type="match status" value="1"/>
</dbReference>
<dbReference type="Proteomes" id="UP000092600">
    <property type="component" value="Unassembled WGS sequence"/>
</dbReference>
<dbReference type="InterPro" id="IPR002401">
    <property type="entry name" value="Cyt_P450_E_grp-I"/>
</dbReference>